<gene>
    <name evidence="4" type="ORF">C7U54_11145</name>
    <name evidence="1" type="ORF">Fi14EGH31_17300</name>
    <name evidence="2" type="ORF">LJD74_09275</name>
    <name evidence="3" type="ORF">NE542_05260</name>
</gene>
<sequence>MFDVHLTTIKVIDIENNKVVIDSTFGEKEYVLDKIKNGVRFELPKYKSALQYQEKNDVCYVFTNNQGKKLFTALDSKLTQELLKIIS</sequence>
<organism evidence="4 5">
    <name type="scientific">Faecalibacillus intestinalis</name>
    <dbReference type="NCBI Taxonomy" id="1982626"/>
    <lineage>
        <taxon>Bacteria</taxon>
        <taxon>Bacillati</taxon>
        <taxon>Bacillota</taxon>
        <taxon>Erysipelotrichia</taxon>
        <taxon>Erysipelotrichales</taxon>
        <taxon>Coprobacillaceae</taxon>
        <taxon>Faecalibacillus</taxon>
    </lineage>
</organism>
<protein>
    <submittedName>
        <fullName evidence="4">Uncharacterized protein</fullName>
    </submittedName>
</protein>
<dbReference type="EMBL" id="PYLQ01000018">
    <property type="protein sequence ID" value="PST39495.1"/>
    <property type="molecule type" value="Genomic_DNA"/>
</dbReference>
<dbReference type="RefSeq" id="WP_022000924.1">
    <property type="nucleotide sequence ID" value="NZ_AP024085.1"/>
</dbReference>
<reference evidence="2" key="4">
    <citation type="submission" date="2021-10" db="EMBL/GenBank/DDBJ databases">
        <title>Collection of gut derived symbiotic bacterial strains cultured from healthy donors.</title>
        <authorList>
            <person name="Lin H."/>
            <person name="Littmann E."/>
            <person name="Kohout C."/>
            <person name="Pamer E.G."/>
        </authorList>
    </citation>
    <scope>NUCLEOTIDE SEQUENCE</scope>
    <source>
        <strain evidence="2">DFI.5.2</strain>
    </source>
</reference>
<dbReference type="AlphaFoldDB" id="A0A2T3FW40"/>
<evidence type="ECO:0000313" key="6">
    <source>
        <dbReference type="Proteomes" id="UP000593842"/>
    </source>
</evidence>
<dbReference type="Proteomes" id="UP001204814">
    <property type="component" value="Unassembled WGS sequence"/>
</dbReference>
<accession>A0A2T3FW40</accession>
<reference evidence="4 5" key="1">
    <citation type="journal article" date="2019" name="Int. J. Syst. Evol. Microbiol.">
        <title>Faecalibacillus intestinalis gen. nov., sp. nov. and Faecalibacillus faecis sp. nov., isolated from human faeces.</title>
        <authorList>
            <person name="Seo B."/>
            <person name="Jeon K."/>
            <person name="Baek I."/>
            <person name="Lee Y.M."/>
            <person name="Baek K."/>
            <person name="Ko G."/>
        </authorList>
    </citation>
    <scope>NUCLEOTIDE SEQUENCE [LARGE SCALE GENOMIC DNA]</scope>
    <source>
        <strain evidence="4 5">SNUG30099</strain>
    </source>
</reference>
<reference evidence="3" key="5">
    <citation type="submission" date="2022-06" db="EMBL/GenBank/DDBJ databases">
        <title>Isolation of gut microbiota from human fecal samples.</title>
        <authorList>
            <person name="Pamer E.G."/>
            <person name="Barat B."/>
            <person name="Waligurski E."/>
            <person name="Medina S."/>
            <person name="Paddock L."/>
            <person name="Mostad J."/>
        </authorList>
    </citation>
    <scope>NUCLEOTIDE SEQUENCE</scope>
    <source>
        <strain evidence="3">DFI.6.24</strain>
    </source>
</reference>
<reference evidence="1" key="2">
    <citation type="journal article" date="2020" name="Microbiol. Resour. Announc.">
        <title>Complete Genome Sequence of Faecalibacillus intestinalis JCM 34082, Isolated from Feces from a Healthy Japanese Female.</title>
        <authorList>
            <person name="Sakamoto M."/>
            <person name="Ikeyama N."/>
            <person name="Toyoda A."/>
            <person name="Murakami T."/>
            <person name="Mori H."/>
            <person name="Ohkuma M."/>
        </authorList>
    </citation>
    <scope>NUCLEOTIDE SEQUENCE</scope>
    <source>
        <strain evidence="1">14EGH31</strain>
    </source>
</reference>
<dbReference type="EMBL" id="AP024085">
    <property type="protein sequence ID" value="BCL58018.1"/>
    <property type="molecule type" value="Genomic_DNA"/>
</dbReference>
<evidence type="ECO:0000313" key="1">
    <source>
        <dbReference type="EMBL" id="BCL58018.1"/>
    </source>
</evidence>
<proteinExistence type="predicted"/>
<dbReference type="GeneID" id="70580174"/>
<evidence type="ECO:0000313" key="4">
    <source>
        <dbReference type="EMBL" id="PST39495.1"/>
    </source>
</evidence>
<evidence type="ECO:0000313" key="3">
    <source>
        <dbReference type="EMBL" id="MCQ5061246.1"/>
    </source>
</evidence>
<dbReference type="Proteomes" id="UP000240974">
    <property type="component" value="Unassembled WGS sequence"/>
</dbReference>
<name>A0A2T3FW40_9FIRM</name>
<dbReference type="EMBL" id="JAJDKQ010000017">
    <property type="protein sequence ID" value="MCB8562185.1"/>
    <property type="molecule type" value="Genomic_DNA"/>
</dbReference>
<dbReference type="Proteomes" id="UP001197827">
    <property type="component" value="Unassembled WGS sequence"/>
</dbReference>
<keyword evidence="5" id="KW-1185">Reference proteome</keyword>
<dbReference type="Proteomes" id="UP000593842">
    <property type="component" value="Chromosome"/>
</dbReference>
<evidence type="ECO:0000313" key="5">
    <source>
        <dbReference type="Proteomes" id="UP000240974"/>
    </source>
</evidence>
<reference evidence="6" key="3">
    <citation type="submission" date="2020-09" db="EMBL/GenBank/DDBJ databases">
        <title>Complete genome sequencing of Faecalibacillus intestinalis strain 14EGH31.</title>
        <authorList>
            <person name="Sakamoto M."/>
            <person name="Murakami T."/>
            <person name="Mori H."/>
        </authorList>
    </citation>
    <scope>NUCLEOTIDE SEQUENCE [LARGE SCALE GENOMIC DNA]</scope>
    <source>
        <strain evidence="6">14EGH31</strain>
    </source>
</reference>
<dbReference type="KEGG" id="fit:Fi14EGH31_17300"/>
<evidence type="ECO:0000313" key="2">
    <source>
        <dbReference type="EMBL" id="MCB8562185.1"/>
    </source>
</evidence>
<dbReference type="EMBL" id="JANGBO010000002">
    <property type="protein sequence ID" value="MCQ5061246.1"/>
    <property type="molecule type" value="Genomic_DNA"/>
</dbReference>